<accession>A0A915I926</accession>
<protein>
    <submittedName>
        <fullName evidence="2">Uncharacterized protein</fullName>
    </submittedName>
</protein>
<evidence type="ECO:0000313" key="1">
    <source>
        <dbReference type="Proteomes" id="UP000887565"/>
    </source>
</evidence>
<reference evidence="2" key="1">
    <citation type="submission" date="2022-11" db="UniProtKB">
        <authorList>
            <consortium name="WormBaseParasite"/>
        </authorList>
    </citation>
    <scope>IDENTIFICATION</scope>
</reference>
<organism evidence="1 2">
    <name type="scientific">Romanomermis culicivorax</name>
    <name type="common">Nematode worm</name>
    <dbReference type="NCBI Taxonomy" id="13658"/>
    <lineage>
        <taxon>Eukaryota</taxon>
        <taxon>Metazoa</taxon>
        <taxon>Ecdysozoa</taxon>
        <taxon>Nematoda</taxon>
        <taxon>Enoplea</taxon>
        <taxon>Dorylaimia</taxon>
        <taxon>Mermithida</taxon>
        <taxon>Mermithoidea</taxon>
        <taxon>Mermithidae</taxon>
        <taxon>Romanomermis</taxon>
    </lineage>
</organism>
<proteinExistence type="predicted"/>
<evidence type="ECO:0000313" key="2">
    <source>
        <dbReference type="WBParaSite" id="nRc.2.0.1.t10674-RA"/>
    </source>
</evidence>
<name>A0A915I926_ROMCU</name>
<keyword evidence="1" id="KW-1185">Reference proteome</keyword>
<dbReference type="WBParaSite" id="nRc.2.0.1.t10674-RA">
    <property type="protein sequence ID" value="nRc.2.0.1.t10674-RA"/>
    <property type="gene ID" value="nRc.2.0.1.g10674"/>
</dbReference>
<dbReference type="Proteomes" id="UP000887565">
    <property type="component" value="Unplaced"/>
</dbReference>
<dbReference type="AlphaFoldDB" id="A0A915I926"/>
<sequence>MPVFYQLTIDDQAKTFTNVQQLANAVAKACSILKAMKAKISTAEQPILVCDTHKSGTNNTEDCIWLKRYIAQRNQRSDQGCPPYNTQQSMLDYQTNSNDVHGQREWRPQCGAPSQRGNNYLHGSHGYFNQDYVPPWEQHIHYNTTPTLYITTPMDSSCASSQSSKVPLALLALPSTSAAAMVSNLDARASNQPTSTTNMLMPSKEIVSATPIVSPGIVC</sequence>